<comment type="caution">
    <text evidence="3">The sequence shown here is derived from an EMBL/GenBank/DDBJ whole genome shotgun (WGS) entry which is preliminary data.</text>
</comment>
<name>A0A835DCL8_TETSI</name>
<feature type="transmembrane region" description="Helical" evidence="1">
    <location>
        <begin position="6"/>
        <end position="27"/>
    </location>
</feature>
<protein>
    <recommendedName>
        <fullName evidence="2">CSC1/OSCA1-like N-terminal transmembrane domain-containing protein</fullName>
    </recommendedName>
</protein>
<gene>
    <name evidence="3" type="ORF">HHK36_017208</name>
</gene>
<evidence type="ECO:0000256" key="1">
    <source>
        <dbReference type="SAM" id="Phobius"/>
    </source>
</evidence>
<sequence>MNAQSLLASAAINTGLALVILSLFSIFKKQPSNASIYYARRLSKQDPISFHRAFSASRFLPSVSWIPRAFRISEDEILQNSGLDALVVIRLFKLGRREADTIEKRSTSDDQKRRGFADIKEGIKKKDLIFFREYMLKSAFRVIGGCLFNRGMFLLVLFAGGTFRKRGHGDGVGQLKRFLSLGV</sequence>
<reference evidence="3 4" key="1">
    <citation type="submission" date="2020-04" db="EMBL/GenBank/DDBJ databases">
        <title>Plant Genome Project.</title>
        <authorList>
            <person name="Zhang R.-G."/>
        </authorList>
    </citation>
    <scope>NUCLEOTIDE SEQUENCE [LARGE SCALE GENOMIC DNA]</scope>
    <source>
        <strain evidence="3">YNK0</strain>
        <tissue evidence="3">Leaf</tissue>
    </source>
</reference>
<dbReference type="PANTHER" id="PTHR13018">
    <property type="entry name" value="PROBABLE MEMBRANE PROTEIN DUF221-RELATED"/>
    <property type="match status" value="1"/>
</dbReference>
<feature type="domain" description="CSC1/OSCA1-like N-terminal transmembrane" evidence="2">
    <location>
        <begin position="6"/>
        <end position="96"/>
    </location>
</feature>
<dbReference type="Pfam" id="PF13967">
    <property type="entry name" value="RSN1_TM"/>
    <property type="match status" value="1"/>
</dbReference>
<evidence type="ECO:0000313" key="4">
    <source>
        <dbReference type="Proteomes" id="UP000655225"/>
    </source>
</evidence>
<keyword evidence="1" id="KW-0472">Membrane</keyword>
<dbReference type="GO" id="GO:0005227">
    <property type="term" value="F:calcium-activated cation channel activity"/>
    <property type="evidence" value="ECO:0007669"/>
    <property type="project" value="InterPro"/>
</dbReference>
<evidence type="ECO:0000259" key="2">
    <source>
        <dbReference type="Pfam" id="PF13967"/>
    </source>
</evidence>
<keyword evidence="1" id="KW-1133">Transmembrane helix</keyword>
<evidence type="ECO:0000313" key="3">
    <source>
        <dbReference type="EMBL" id="KAF8398281.1"/>
    </source>
</evidence>
<organism evidence="3 4">
    <name type="scientific">Tetracentron sinense</name>
    <name type="common">Spur-leaf</name>
    <dbReference type="NCBI Taxonomy" id="13715"/>
    <lineage>
        <taxon>Eukaryota</taxon>
        <taxon>Viridiplantae</taxon>
        <taxon>Streptophyta</taxon>
        <taxon>Embryophyta</taxon>
        <taxon>Tracheophyta</taxon>
        <taxon>Spermatophyta</taxon>
        <taxon>Magnoliopsida</taxon>
        <taxon>Trochodendrales</taxon>
        <taxon>Trochodendraceae</taxon>
        <taxon>Tetracentron</taxon>
    </lineage>
</organism>
<dbReference type="OrthoDB" id="1689567at2759"/>
<accession>A0A835DCL8</accession>
<dbReference type="GO" id="GO:0005886">
    <property type="term" value="C:plasma membrane"/>
    <property type="evidence" value="ECO:0007669"/>
    <property type="project" value="TreeGrafter"/>
</dbReference>
<dbReference type="Proteomes" id="UP000655225">
    <property type="component" value="Unassembled WGS sequence"/>
</dbReference>
<dbReference type="InterPro" id="IPR045122">
    <property type="entry name" value="Csc1-like"/>
</dbReference>
<dbReference type="InterPro" id="IPR032880">
    <property type="entry name" value="CSC1/OSCA1-like_N"/>
</dbReference>
<dbReference type="AlphaFoldDB" id="A0A835DCL8"/>
<dbReference type="PANTHER" id="PTHR13018:SF141">
    <property type="entry name" value="OS01G0950900 PROTEIN"/>
    <property type="match status" value="1"/>
</dbReference>
<feature type="transmembrane region" description="Helical" evidence="1">
    <location>
        <begin position="139"/>
        <end position="160"/>
    </location>
</feature>
<dbReference type="EMBL" id="JABCRI010000011">
    <property type="protein sequence ID" value="KAF8398281.1"/>
    <property type="molecule type" value="Genomic_DNA"/>
</dbReference>
<keyword evidence="1" id="KW-0812">Transmembrane</keyword>
<proteinExistence type="predicted"/>
<keyword evidence="4" id="KW-1185">Reference proteome</keyword>